<dbReference type="InterPro" id="IPR011009">
    <property type="entry name" value="Kinase-like_dom_sf"/>
</dbReference>
<evidence type="ECO:0000259" key="2">
    <source>
        <dbReference type="Pfam" id="PF01636"/>
    </source>
</evidence>
<dbReference type="InterPro" id="IPR051678">
    <property type="entry name" value="AGP_Transferase"/>
</dbReference>
<evidence type="ECO:0000313" key="4">
    <source>
        <dbReference type="Proteomes" id="UP001498476"/>
    </source>
</evidence>
<proteinExistence type="predicted"/>
<dbReference type="EMBL" id="JAZAVJ010000323">
    <property type="protein sequence ID" value="KAK7398594.1"/>
    <property type="molecule type" value="Genomic_DNA"/>
</dbReference>
<dbReference type="Gene3D" id="3.90.1200.10">
    <property type="match status" value="1"/>
</dbReference>
<comment type="caution">
    <text evidence="3">The sequence shown here is derived from an EMBL/GenBank/DDBJ whole genome shotgun (WGS) entry which is preliminary data.</text>
</comment>
<dbReference type="CDD" id="cd05120">
    <property type="entry name" value="APH_ChoK_like"/>
    <property type="match status" value="1"/>
</dbReference>
<protein>
    <recommendedName>
        <fullName evidence="2">Aminoglycoside phosphotransferase domain-containing protein</fullName>
    </recommendedName>
</protein>
<keyword evidence="4" id="KW-1185">Reference proteome</keyword>
<dbReference type="SUPFAM" id="SSF56112">
    <property type="entry name" value="Protein kinase-like (PK-like)"/>
    <property type="match status" value="1"/>
</dbReference>
<gene>
    <name evidence="3" type="ORF">QQX98_012031</name>
</gene>
<feature type="signal peptide" evidence="1">
    <location>
        <begin position="1"/>
        <end position="18"/>
    </location>
</feature>
<dbReference type="InterPro" id="IPR002575">
    <property type="entry name" value="Aminoglycoside_PTrfase"/>
</dbReference>
<organism evidence="3 4">
    <name type="scientific">Neonectria punicea</name>
    <dbReference type="NCBI Taxonomy" id="979145"/>
    <lineage>
        <taxon>Eukaryota</taxon>
        <taxon>Fungi</taxon>
        <taxon>Dikarya</taxon>
        <taxon>Ascomycota</taxon>
        <taxon>Pezizomycotina</taxon>
        <taxon>Sordariomycetes</taxon>
        <taxon>Hypocreomycetidae</taxon>
        <taxon>Hypocreales</taxon>
        <taxon>Nectriaceae</taxon>
        <taxon>Neonectria</taxon>
    </lineage>
</organism>
<dbReference type="Proteomes" id="UP001498476">
    <property type="component" value="Unassembled WGS sequence"/>
</dbReference>
<dbReference type="Pfam" id="PF01636">
    <property type="entry name" value="APH"/>
    <property type="match status" value="1"/>
</dbReference>
<sequence length="308" mass="35320">MGLSIGTLFPLRLRLWLGKLLFRPLGPSTYRVSWHRVIKGPCDPPEVEAMQYVASHTTIPVPRIYHVHIQENGSIYIEMAYVQGDDLDSIWDDLSTDQRDTIFADIKQHLSSLRNLEPPAQDMVCSALQNPAYDCRIGARFFGPLNHAEFHSLARGHLRMEDVGLCLGPEAAKVHTAHYTTRFAHADLAPRNIIVRRGRVAAIIDWAFAGWYPEYWEFTKAHYNYFPGQDWEDYLRLALPCYETELTAERTLWRMLPEPGTPATSYRDGVSYERKGSDPSAAWLDARAGRQLADLWTLALDRSRWEMT</sequence>
<reference evidence="3 4" key="1">
    <citation type="journal article" date="2025" name="Microbiol. Resour. Announc.">
        <title>Draft genome sequences for Neonectria magnoliae and Neonectria punicea, canker pathogens of Liriodendron tulipifera and Acer saccharum in West Virginia.</title>
        <authorList>
            <person name="Petronek H.M."/>
            <person name="Kasson M.T."/>
            <person name="Metheny A.M."/>
            <person name="Stauder C.M."/>
            <person name="Lovett B."/>
            <person name="Lynch S.C."/>
            <person name="Garnas J.R."/>
            <person name="Kasson L.R."/>
            <person name="Stajich J.E."/>
        </authorList>
    </citation>
    <scope>NUCLEOTIDE SEQUENCE [LARGE SCALE GENOMIC DNA]</scope>
    <source>
        <strain evidence="3 4">NRRL 64653</strain>
    </source>
</reference>
<keyword evidence="1" id="KW-0732">Signal</keyword>
<dbReference type="PANTHER" id="PTHR21310">
    <property type="entry name" value="AMINOGLYCOSIDE PHOSPHOTRANSFERASE-RELATED-RELATED"/>
    <property type="match status" value="1"/>
</dbReference>
<accession>A0ABR1GK15</accession>
<evidence type="ECO:0000313" key="3">
    <source>
        <dbReference type="EMBL" id="KAK7398594.1"/>
    </source>
</evidence>
<dbReference type="PANTHER" id="PTHR21310:SF58">
    <property type="entry name" value="AMINOGLYCOSIDE PHOSPHOTRANSFERASE DOMAIN-CONTAINING PROTEIN"/>
    <property type="match status" value="1"/>
</dbReference>
<name>A0ABR1GK15_9HYPO</name>
<evidence type="ECO:0000256" key="1">
    <source>
        <dbReference type="SAM" id="SignalP"/>
    </source>
</evidence>
<feature type="domain" description="Aminoglycoside phosphotransferase" evidence="2">
    <location>
        <begin position="45"/>
        <end position="234"/>
    </location>
</feature>
<feature type="chain" id="PRO_5045993651" description="Aminoglycoside phosphotransferase domain-containing protein" evidence="1">
    <location>
        <begin position="19"/>
        <end position="308"/>
    </location>
</feature>